<evidence type="ECO:0000256" key="1">
    <source>
        <dbReference type="SAM" id="Phobius"/>
    </source>
</evidence>
<keyword evidence="1" id="KW-0812">Transmembrane</keyword>
<keyword evidence="1" id="KW-0472">Membrane</keyword>
<sequence length="336" mass="33938">MAGVDERLVVGRSGVVGLRAGLAAQAGVLPVATGALVEGMGSGRSGIDAVLLIALVGSSGVTAAGVCVGLVAWLAWGRRPRWGVLIGAVVAGVLVEVALWQVAPFRFGVLSVLLFAGATLAVTGAVAGRAPGRRAVAAVALVGLCVVAVPIGSVQREVGVEQWVAQKGVPSRAVARVVTVPGMVRLASVWDGTRLVTPFGIGNGPGGIDVGPDVVETVTPGFVDPCGPLLYGTGYRTIGATPPCVQEGPGLWFRGSEGNAPGYVLQRDGVTITLTGGGNGYVPDGESGWLNPDVPQAVGGRDGVRRVIEAARPATDGELQPSGVTWPGSLEEWLLL</sequence>
<accession>A0ABN1W8V2</accession>
<feature type="transmembrane region" description="Helical" evidence="1">
    <location>
        <begin position="109"/>
        <end position="128"/>
    </location>
</feature>
<reference evidence="2 3" key="1">
    <citation type="journal article" date="2019" name="Int. J. Syst. Evol. Microbiol.">
        <title>The Global Catalogue of Microorganisms (GCM) 10K type strain sequencing project: providing services to taxonomists for standard genome sequencing and annotation.</title>
        <authorList>
            <consortium name="The Broad Institute Genomics Platform"/>
            <consortium name="The Broad Institute Genome Sequencing Center for Infectious Disease"/>
            <person name="Wu L."/>
            <person name="Ma J."/>
        </authorList>
    </citation>
    <scope>NUCLEOTIDE SEQUENCE [LARGE SCALE GENOMIC DNA]</scope>
    <source>
        <strain evidence="2 3">JCM 13004</strain>
    </source>
</reference>
<gene>
    <name evidence="2" type="ORF">GCM10009665_33110</name>
</gene>
<evidence type="ECO:0000313" key="2">
    <source>
        <dbReference type="EMBL" id="GAA1239732.1"/>
    </source>
</evidence>
<proteinExistence type="predicted"/>
<feature type="transmembrane region" description="Helical" evidence="1">
    <location>
        <begin position="82"/>
        <end position="103"/>
    </location>
</feature>
<organism evidence="2 3">
    <name type="scientific">Kitasatospora nipponensis</name>
    <dbReference type="NCBI Taxonomy" id="258049"/>
    <lineage>
        <taxon>Bacteria</taxon>
        <taxon>Bacillati</taxon>
        <taxon>Actinomycetota</taxon>
        <taxon>Actinomycetes</taxon>
        <taxon>Kitasatosporales</taxon>
        <taxon>Streptomycetaceae</taxon>
        <taxon>Kitasatospora</taxon>
    </lineage>
</organism>
<name>A0ABN1W8V2_9ACTN</name>
<keyword evidence="3" id="KW-1185">Reference proteome</keyword>
<dbReference type="Proteomes" id="UP001500037">
    <property type="component" value="Unassembled WGS sequence"/>
</dbReference>
<dbReference type="RefSeq" id="WP_344442383.1">
    <property type="nucleotide sequence ID" value="NZ_BAAALF010000050.1"/>
</dbReference>
<comment type="caution">
    <text evidence="2">The sequence shown here is derived from an EMBL/GenBank/DDBJ whole genome shotgun (WGS) entry which is preliminary data.</text>
</comment>
<evidence type="ECO:0000313" key="3">
    <source>
        <dbReference type="Proteomes" id="UP001500037"/>
    </source>
</evidence>
<feature type="transmembrane region" description="Helical" evidence="1">
    <location>
        <begin position="135"/>
        <end position="152"/>
    </location>
</feature>
<dbReference type="EMBL" id="BAAALF010000050">
    <property type="protein sequence ID" value="GAA1239732.1"/>
    <property type="molecule type" value="Genomic_DNA"/>
</dbReference>
<protein>
    <submittedName>
        <fullName evidence="2">Uncharacterized protein</fullName>
    </submittedName>
</protein>
<keyword evidence="1" id="KW-1133">Transmembrane helix</keyword>
<feature type="transmembrane region" description="Helical" evidence="1">
    <location>
        <begin position="49"/>
        <end position="75"/>
    </location>
</feature>